<evidence type="ECO:0000313" key="5">
    <source>
        <dbReference type="RefSeq" id="XP_051863082.1"/>
    </source>
</evidence>
<dbReference type="InterPro" id="IPR038606">
    <property type="entry name" value="To_sf"/>
</dbReference>
<name>A0A9C6WKT5_DROAB</name>
<dbReference type="Gene3D" id="3.15.10.30">
    <property type="entry name" value="Haemolymph juvenile hormone binding protein"/>
    <property type="match status" value="1"/>
</dbReference>
<accession>A0A9C6WKT5</accession>
<dbReference type="GO" id="GO:0005615">
    <property type="term" value="C:extracellular space"/>
    <property type="evidence" value="ECO:0007669"/>
    <property type="project" value="TreeGrafter"/>
</dbReference>
<dbReference type="GeneID" id="127565981"/>
<dbReference type="RefSeq" id="XP_051863082.1">
    <property type="nucleotide sequence ID" value="XM_052007122.1"/>
</dbReference>
<protein>
    <submittedName>
        <fullName evidence="5">Protein takeout-like</fullName>
    </submittedName>
</protein>
<dbReference type="SMART" id="SM00700">
    <property type="entry name" value="JHBP"/>
    <property type="match status" value="1"/>
</dbReference>
<dbReference type="PANTHER" id="PTHR11008:SF25">
    <property type="entry name" value="IP09473P-RELATED"/>
    <property type="match status" value="1"/>
</dbReference>
<evidence type="ECO:0000256" key="1">
    <source>
        <dbReference type="ARBA" id="ARBA00022729"/>
    </source>
</evidence>
<gene>
    <name evidence="5" type="primary">LOC127565981</name>
</gene>
<dbReference type="AlphaFoldDB" id="A0A9C6WKT5"/>
<sequence length="288" mass="33358">MRRRHPEAVEMNATQKSSNPFCLFYGLLAILLCNDVVGVEYFTEKPSFLPSCRIKDPEFTKCSTNSIQKLIDQMNIGIPELLKTFGSLDPMRIRDIIFKQDNNNVATLNCNLTDVHIKGYSKMKIKEARVSKKDFSWQTKIFLPKTRMESKYKMEGRILVIPLSGSGNMVMEVENLNVIMLAKTHLYEKGGFTFYNITSIKTKLNMTRIYTNMDNLFNGRDKEIERSTNEFFNENWREVYEAFRPLITETVETVLMELLSSVFSLIPANYFIEDIPTPKQLYGDKGNE</sequence>
<keyword evidence="4" id="KW-1185">Reference proteome</keyword>
<dbReference type="FunFam" id="3.15.10.30:FF:000001">
    <property type="entry name" value="Takeout-like protein 1"/>
    <property type="match status" value="1"/>
</dbReference>
<dbReference type="PANTHER" id="PTHR11008">
    <property type="entry name" value="PROTEIN TAKEOUT-LIKE PROTEIN"/>
    <property type="match status" value="1"/>
</dbReference>
<reference evidence="5" key="1">
    <citation type="submission" date="2025-08" db="UniProtKB">
        <authorList>
            <consortium name="RefSeq"/>
        </authorList>
    </citation>
    <scope>IDENTIFICATION</scope>
    <source>
        <strain evidence="5">15112-1751.03</strain>
        <tissue evidence="5">Whole Adult</tissue>
    </source>
</reference>
<dbReference type="InterPro" id="IPR010562">
    <property type="entry name" value="Haemolymph_juvenile_hormone-bd"/>
</dbReference>
<comment type="similarity">
    <text evidence="3">Belongs to the TO family.</text>
</comment>
<dbReference type="Proteomes" id="UP000515160">
    <property type="component" value="Chromosome 2R"/>
</dbReference>
<dbReference type="GO" id="GO:0007623">
    <property type="term" value="P:circadian rhythm"/>
    <property type="evidence" value="ECO:0007669"/>
    <property type="project" value="UniProtKB-ARBA"/>
</dbReference>
<dbReference type="Pfam" id="PF06585">
    <property type="entry name" value="JHBP"/>
    <property type="match status" value="1"/>
</dbReference>
<dbReference type="OrthoDB" id="8175281at2759"/>
<keyword evidence="2" id="KW-0090">Biological rhythms</keyword>
<evidence type="ECO:0000313" key="4">
    <source>
        <dbReference type="Proteomes" id="UP000515160"/>
    </source>
</evidence>
<proteinExistence type="inferred from homology"/>
<evidence type="ECO:0000256" key="3">
    <source>
        <dbReference type="ARBA" id="ARBA00060902"/>
    </source>
</evidence>
<keyword evidence="1" id="KW-0732">Signal</keyword>
<evidence type="ECO:0000256" key="2">
    <source>
        <dbReference type="ARBA" id="ARBA00023108"/>
    </source>
</evidence>
<organism evidence="4 5">
    <name type="scientific">Drosophila albomicans</name>
    <name type="common">Fruit fly</name>
    <dbReference type="NCBI Taxonomy" id="7291"/>
    <lineage>
        <taxon>Eukaryota</taxon>
        <taxon>Metazoa</taxon>
        <taxon>Ecdysozoa</taxon>
        <taxon>Arthropoda</taxon>
        <taxon>Hexapoda</taxon>
        <taxon>Insecta</taxon>
        <taxon>Pterygota</taxon>
        <taxon>Neoptera</taxon>
        <taxon>Endopterygota</taxon>
        <taxon>Diptera</taxon>
        <taxon>Brachycera</taxon>
        <taxon>Muscomorpha</taxon>
        <taxon>Ephydroidea</taxon>
        <taxon>Drosophilidae</taxon>
        <taxon>Drosophila</taxon>
    </lineage>
</organism>